<evidence type="ECO:0000313" key="4">
    <source>
        <dbReference type="Proteomes" id="UP001595455"/>
    </source>
</evidence>
<reference evidence="4" key="3">
    <citation type="journal article" date="2019" name="Int. J. Syst. Evol. Microbiol.">
        <title>The Global Catalogue of Microorganisms (GCM) 10K type strain sequencing project: providing services to taxonomists for standard genome sequencing and annotation.</title>
        <authorList>
            <consortium name="The Broad Institute Genomics Platform"/>
            <consortium name="The Broad Institute Genome Sequencing Center for Infectious Disease"/>
            <person name="Wu L."/>
            <person name="Ma J."/>
        </authorList>
    </citation>
    <scope>NUCLEOTIDE SEQUENCE [LARGE SCALE GENOMIC DNA]</scope>
    <source>
        <strain evidence="4">KCTC 62575</strain>
    </source>
</reference>
<dbReference type="Pfam" id="PF20367">
    <property type="entry name" value="DUF6662"/>
    <property type="match status" value="1"/>
</dbReference>
<gene>
    <name evidence="1" type="ORF">ACFODO_07455</name>
    <name evidence="2" type="ORF">C9E89_015720</name>
</gene>
<reference evidence="1" key="1">
    <citation type="journal article" date="2014" name="Int. J. Syst. Evol. Microbiol.">
        <title>Complete genome of a new Firmicutes species belonging to the dominant human colonic microbiota ('Ruminococcus bicirculans') reveals two chromosomes and a selective capacity to utilize plant glucans.</title>
        <authorList>
            <consortium name="NISC Comparative Sequencing Program"/>
            <person name="Wegmann U."/>
            <person name="Louis P."/>
            <person name="Goesmann A."/>
            <person name="Henrissat B."/>
            <person name="Duncan S.H."/>
            <person name="Flint H.J."/>
        </authorList>
    </citation>
    <scope>NUCLEOTIDE SEQUENCE</scope>
    <source>
        <strain evidence="1">KCTC 62575</strain>
    </source>
</reference>
<dbReference type="InterPro" id="IPR046603">
    <property type="entry name" value="DUF6662"/>
</dbReference>
<proteinExistence type="predicted"/>
<evidence type="ECO:0000313" key="3">
    <source>
        <dbReference type="Proteomes" id="UP000240957"/>
    </source>
</evidence>
<dbReference type="RefSeq" id="WP_107009282.1">
    <property type="nucleotide sequence ID" value="NZ_JBHRSF010000015.1"/>
</dbReference>
<evidence type="ECO:0000313" key="1">
    <source>
        <dbReference type="EMBL" id="MFC2995110.1"/>
    </source>
</evidence>
<dbReference type="EMBL" id="PYIX02000030">
    <property type="protein sequence ID" value="RFC82630.1"/>
    <property type="molecule type" value="Genomic_DNA"/>
</dbReference>
<name>A0A371YMF9_9GAMM</name>
<dbReference type="EMBL" id="JBHRSF010000015">
    <property type="protein sequence ID" value="MFC2995110.1"/>
    <property type="molecule type" value="Genomic_DNA"/>
</dbReference>
<protein>
    <submittedName>
        <fullName evidence="1">DUF6662 family protein</fullName>
    </submittedName>
</protein>
<reference evidence="2 3" key="2">
    <citation type="submission" date="2018-08" db="EMBL/GenBank/DDBJ databases">
        <title>The draft genome of Acinetobacter sichuanensis strain WCHAc060041.</title>
        <authorList>
            <person name="Qin J."/>
            <person name="Feng Y."/>
            <person name="Zong Z."/>
        </authorList>
    </citation>
    <scope>NUCLEOTIDE SEQUENCE [LARGE SCALE GENOMIC DNA]</scope>
    <source>
        <strain evidence="2 3">WCHAc060041</strain>
    </source>
</reference>
<keyword evidence="4" id="KW-1185">Reference proteome</keyword>
<dbReference type="OrthoDB" id="3078733at2"/>
<accession>A0A371YMF9</accession>
<dbReference type="Proteomes" id="UP001595455">
    <property type="component" value="Unassembled WGS sequence"/>
</dbReference>
<comment type="caution">
    <text evidence="2">The sequence shown here is derived from an EMBL/GenBank/DDBJ whole genome shotgun (WGS) entry which is preliminary data.</text>
</comment>
<sequence length="294" mass="33801">MKRIGLSIIILGLFQNSWADENLFGYVKGAETLPKGGQELYQWVTNRSDKGAGHYSAFDYKTEYERGITDKFNASVALKAMSLDTSGIVIDGYMPEDKKFAFKISGVELGGKYNFLSPASETVGLSNQFELSYSTIDPHSGQDKDTLSFENNLILQKYFMDASLVWVGNLMFEGTYAKRSPINNLPENFEWPTKPEMELELQLGTGLSYRFAPNWYAGAETQYETEFETEVGQERWSWFMGPSLHYGSKDYWLTATWFPQLRGGREKFDEQDDRDLHLIEKTKNEFRLKFGYNF</sequence>
<dbReference type="AlphaFoldDB" id="A0A371YMF9"/>
<dbReference type="Proteomes" id="UP000240957">
    <property type="component" value="Unassembled WGS sequence"/>
</dbReference>
<reference evidence="1" key="4">
    <citation type="submission" date="2024-09" db="EMBL/GenBank/DDBJ databases">
        <authorList>
            <person name="Sun Q."/>
            <person name="Mori K."/>
        </authorList>
    </citation>
    <scope>NUCLEOTIDE SEQUENCE</scope>
    <source>
        <strain evidence="1">KCTC 62575</strain>
    </source>
</reference>
<evidence type="ECO:0000313" key="2">
    <source>
        <dbReference type="EMBL" id="RFC82630.1"/>
    </source>
</evidence>
<organism evidence="2 3">
    <name type="scientific">Acinetobacter sichuanensis</name>
    <dbReference type="NCBI Taxonomy" id="2136183"/>
    <lineage>
        <taxon>Bacteria</taxon>
        <taxon>Pseudomonadati</taxon>
        <taxon>Pseudomonadota</taxon>
        <taxon>Gammaproteobacteria</taxon>
        <taxon>Moraxellales</taxon>
        <taxon>Moraxellaceae</taxon>
        <taxon>Acinetobacter</taxon>
    </lineage>
</organism>